<comment type="caution">
    <text evidence="1">The sequence shown here is derived from an EMBL/GenBank/DDBJ whole genome shotgun (WGS) entry which is preliminary data.</text>
</comment>
<sequence>MSGTHSQWYYPHFPSTLYTDSIWAMVMASFKSNVQRGAVAPMGADLTLTDLLTLGLINWDGPNADEECPCDSMCFAAAVGERLLTCLEVLEAQVHTQENALQLQVLGNAALEQEAEVLKQKVAQLEGEFSVLLAWVEVLEWTSPLEYLSVEDLLRLDAEGEVSEMSSSEALELGLCQDFGALVDRPDPKDAYGLDYPPLTELVNAVLAQEDLSHPCHQFANSCCFDDVLWQQAILSLKNQDEHCQRLVDQQVIDHPHKWSTRVIWYSAVTADCLYCLLEHEHTRGDCLEAEIVNLSCQVHMLSSCLLAMDTRQGAAVIKINK</sequence>
<evidence type="ECO:0000313" key="1">
    <source>
        <dbReference type="EMBL" id="KAF9651313.1"/>
    </source>
</evidence>
<keyword evidence="2" id="KW-1185">Reference proteome</keyword>
<dbReference type="EMBL" id="MU117976">
    <property type="protein sequence ID" value="KAF9651313.1"/>
    <property type="molecule type" value="Genomic_DNA"/>
</dbReference>
<organism evidence="1 2">
    <name type="scientific">Thelephora ganbajun</name>
    <name type="common">Ganba fungus</name>
    <dbReference type="NCBI Taxonomy" id="370292"/>
    <lineage>
        <taxon>Eukaryota</taxon>
        <taxon>Fungi</taxon>
        <taxon>Dikarya</taxon>
        <taxon>Basidiomycota</taxon>
        <taxon>Agaricomycotina</taxon>
        <taxon>Agaricomycetes</taxon>
        <taxon>Thelephorales</taxon>
        <taxon>Thelephoraceae</taxon>
        <taxon>Thelephora</taxon>
    </lineage>
</organism>
<gene>
    <name evidence="1" type="ORF">BDM02DRAFT_3184576</name>
</gene>
<evidence type="ECO:0000313" key="2">
    <source>
        <dbReference type="Proteomes" id="UP000886501"/>
    </source>
</evidence>
<proteinExistence type="predicted"/>
<reference evidence="1" key="1">
    <citation type="submission" date="2019-10" db="EMBL/GenBank/DDBJ databases">
        <authorList>
            <consortium name="DOE Joint Genome Institute"/>
            <person name="Kuo A."/>
            <person name="Miyauchi S."/>
            <person name="Kiss E."/>
            <person name="Drula E."/>
            <person name="Kohler A."/>
            <person name="Sanchez-Garcia M."/>
            <person name="Andreopoulos B."/>
            <person name="Barry K.W."/>
            <person name="Bonito G."/>
            <person name="Buee M."/>
            <person name="Carver A."/>
            <person name="Chen C."/>
            <person name="Cichocki N."/>
            <person name="Clum A."/>
            <person name="Culley D."/>
            <person name="Crous P.W."/>
            <person name="Fauchery L."/>
            <person name="Girlanda M."/>
            <person name="Hayes R."/>
            <person name="Keri Z."/>
            <person name="Labutti K."/>
            <person name="Lipzen A."/>
            <person name="Lombard V."/>
            <person name="Magnuson J."/>
            <person name="Maillard F."/>
            <person name="Morin E."/>
            <person name="Murat C."/>
            <person name="Nolan M."/>
            <person name="Ohm R."/>
            <person name="Pangilinan J."/>
            <person name="Pereira M."/>
            <person name="Perotto S."/>
            <person name="Peter M."/>
            <person name="Riley R."/>
            <person name="Sitrit Y."/>
            <person name="Stielow B."/>
            <person name="Szollosi G."/>
            <person name="Zifcakova L."/>
            <person name="Stursova M."/>
            <person name="Spatafora J.W."/>
            <person name="Tedersoo L."/>
            <person name="Vaario L.-M."/>
            <person name="Yamada A."/>
            <person name="Yan M."/>
            <person name="Wang P."/>
            <person name="Xu J."/>
            <person name="Bruns T."/>
            <person name="Baldrian P."/>
            <person name="Vilgalys R."/>
            <person name="Henrissat B."/>
            <person name="Grigoriev I.V."/>
            <person name="Hibbett D."/>
            <person name="Nagy L.G."/>
            <person name="Martin F.M."/>
        </authorList>
    </citation>
    <scope>NUCLEOTIDE SEQUENCE</scope>
    <source>
        <strain evidence="1">P2</strain>
    </source>
</reference>
<name>A0ACB6ZPF8_THEGA</name>
<dbReference type="Proteomes" id="UP000886501">
    <property type="component" value="Unassembled WGS sequence"/>
</dbReference>
<protein>
    <submittedName>
        <fullName evidence="1">Uncharacterized protein</fullName>
    </submittedName>
</protein>
<reference evidence="1" key="2">
    <citation type="journal article" date="2020" name="Nat. Commun.">
        <title>Large-scale genome sequencing of mycorrhizal fungi provides insights into the early evolution of symbiotic traits.</title>
        <authorList>
            <person name="Miyauchi S."/>
            <person name="Kiss E."/>
            <person name="Kuo A."/>
            <person name="Drula E."/>
            <person name="Kohler A."/>
            <person name="Sanchez-Garcia M."/>
            <person name="Morin E."/>
            <person name="Andreopoulos B."/>
            <person name="Barry K.W."/>
            <person name="Bonito G."/>
            <person name="Buee M."/>
            <person name="Carver A."/>
            <person name="Chen C."/>
            <person name="Cichocki N."/>
            <person name="Clum A."/>
            <person name="Culley D."/>
            <person name="Crous P.W."/>
            <person name="Fauchery L."/>
            <person name="Girlanda M."/>
            <person name="Hayes R.D."/>
            <person name="Keri Z."/>
            <person name="LaButti K."/>
            <person name="Lipzen A."/>
            <person name="Lombard V."/>
            <person name="Magnuson J."/>
            <person name="Maillard F."/>
            <person name="Murat C."/>
            <person name="Nolan M."/>
            <person name="Ohm R.A."/>
            <person name="Pangilinan J."/>
            <person name="Pereira M.F."/>
            <person name="Perotto S."/>
            <person name="Peter M."/>
            <person name="Pfister S."/>
            <person name="Riley R."/>
            <person name="Sitrit Y."/>
            <person name="Stielow J.B."/>
            <person name="Szollosi G."/>
            <person name="Zifcakova L."/>
            <person name="Stursova M."/>
            <person name="Spatafora J.W."/>
            <person name="Tedersoo L."/>
            <person name="Vaario L.M."/>
            <person name="Yamada A."/>
            <person name="Yan M."/>
            <person name="Wang P."/>
            <person name="Xu J."/>
            <person name="Bruns T."/>
            <person name="Baldrian P."/>
            <person name="Vilgalys R."/>
            <person name="Dunand C."/>
            <person name="Henrissat B."/>
            <person name="Grigoriev I.V."/>
            <person name="Hibbett D."/>
            <person name="Nagy L.G."/>
            <person name="Martin F.M."/>
        </authorList>
    </citation>
    <scope>NUCLEOTIDE SEQUENCE</scope>
    <source>
        <strain evidence="1">P2</strain>
    </source>
</reference>
<accession>A0ACB6ZPF8</accession>